<evidence type="ECO:0000256" key="7">
    <source>
        <dbReference type="SAM" id="Coils"/>
    </source>
</evidence>
<evidence type="ECO:0000313" key="10">
    <source>
        <dbReference type="EMBL" id="TFK56339.1"/>
    </source>
</evidence>
<accession>A0A5C3NEK1</accession>
<dbReference type="PANTHER" id="PTHR43982:SF6">
    <property type="entry name" value="UBIQUITIN CARBOXYL-TERMINAL HYDROLASE 2-RELATED"/>
    <property type="match status" value="1"/>
</dbReference>
<keyword evidence="11" id="KW-1185">Reference proteome</keyword>
<dbReference type="Proteomes" id="UP000305948">
    <property type="component" value="Unassembled WGS sequence"/>
</dbReference>
<feature type="compositionally biased region" description="Polar residues" evidence="8">
    <location>
        <begin position="1"/>
        <end position="10"/>
    </location>
</feature>
<reference evidence="10 11" key="1">
    <citation type="journal article" date="2019" name="Nat. Ecol. Evol.">
        <title>Megaphylogeny resolves global patterns of mushroom evolution.</title>
        <authorList>
            <person name="Varga T."/>
            <person name="Krizsan K."/>
            <person name="Foldi C."/>
            <person name="Dima B."/>
            <person name="Sanchez-Garcia M."/>
            <person name="Sanchez-Ramirez S."/>
            <person name="Szollosi G.J."/>
            <person name="Szarkandi J.G."/>
            <person name="Papp V."/>
            <person name="Albert L."/>
            <person name="Andreopoulos W."/>
            <person name="Angelini C."/>
            <person name="Antonin V."/>
            <person name="Barry K.W."/>
            <person name="Bougher N.L."/>
            <person name="Buchanan P."/>
            <person name="Buyck B."/>
            <person name="Bense V."/>
            <person name="Catcheside P."/>
            <person name="Chovatia M."/>
            <person name="Cooper J."/>
            <person name="Damon W."/>
            <person name="Desjardin D."/>
            <person name="Finy P."/>
            <person name="Geml J."/>
            <person name="Haridas S."/>
            <person name="Hughes K."/>
            <person name="Justo A."/>
            <person name="Karasinski D."/>
            <person name="Kautmanova I."/>
            <person name="Kiss B."/>
            <person name="Kocsube S."/>
            <person name="Kotiranta H."/>
            <person name="LaButti K.M."/>
            <person name="Lechner B.E."/>
            <person name="Liimatainen K."/>
            <person name="Lipzen A."/>
            <person name="Lukacs Z."/>
            <person name="Mihaltcheva S."/>
            <person name="Morgado L.N."/>
            <person name="Niskanen T."/>
            <person name="Noordeloos M.E."/>
            <person name="Ohm R.A."/>
            <person name="Ortiz-Santana B."/>
            <person name="Ovrebo C."/>
            <person name="Racz N."/>
            <person name="Riley R."/>
            <person name="Savchenko A."/>
            <person name="Shiryaev A."/>
            <person name="Soop K."/>
            <person name="Spirin V."/>
            <person name="Szebenyi C."/>
            <person name="Tomsovsky M."/>
            <person name="Tulloss R.E."/>
            <person name="Uehling J."/>
            <person name="Grigoriev I.V."/>
            <person name="Vagvolgyi C."/>
            <person name="Papp T."/>
            <person name="Martin F.M."/>
            <person name="Miettinen O."/>
            <person name="Hibbett D.S."/>
            <person name="Nagy L.G."/>
        </authorList>
    </citation>
    <scope>NUCLEOTIDE SEQUENCE [LARGE SCALE GENOMIC DNA]</scope>
    <source>
        <strain evidence="10 11">OMC1185</strain>
    </source>
</reference>
<dbReference type="Pfam" id="PF13446">
    <property type="entry name" value="RPT"/>
    <property type="match status" value="2"/>
</dbReference>
<keyword evidence="6" id="KW-0788">Thiol protease</keyword>
<dbReference type="PROSITE" id="PS50235">
    <property type="entry name" value="USP_3"/>
    <property type="match status" value="1"/>
</dbReference>
<name>A0A5C3NEK1_9AGAM</name>
<dbReference type="InterPro" id="IPR038765">
    <property type="entry name" value="Papain-like_cys_pep_sf"/>
</dbReference>
<gene>
    <name evidence="10" type="ORF">OE88DRAFT_1649556</name>
</gene>
<proteinExistence type="predicted"/>
<evidence type="ECO:0000313" key="11">
    <source>
        <dbReference type="Proteomes" id="UP000305948"/>
    </source>
</evidence>
<sequence length="1380" mass="155050">MSSENLNQPRKLSRPLPNTPRGSPEPLPPTTTAVSPTNFYGSKAPPKHPSRLSTGSGSSGLGLTAPQPTKSPTVGSSHTRYRSISPPSPFREPELVSEEPLPAADFAQQGWGTSPGTSTWGTSTGASAWDNSGGWATTDTFDSGWSGALGPAEFDNGFKKVEIDGRSEEEERDWWDPAVRVRFSRPGYGVLPPLLEERLYNPEHTLYSVSVSPPDLKPDKDRDVSRFVAPSAEEVRTAVPHPNSYYCRRFNGWVLVLWRSSTVVPSIDVKAFIELSQECDIQLPDQERRKRTASCVGQENPLGGPANKTHHFHRYPRVVSALELNPPLRRQQWELAAQKKHARRRMTVQGDFASSVSDHKMEMDEEEPGKDDLLDLYMCCQCSVYVIGSPEVIPGVIPIKWLEEFVRDRKENPSPERNGDATVVGGLETVITVIENKLWKANDRGLPVMRPAFQRKIGWNNAVRQIFDALGFIFDGEDDTIAPPPTDPTTPEGRANRSKLLRAWVELSAMVVDYRKRFANNLKQYDPQKMWVNIENVREMIQSGIGAHVQQIPRGLLPDQLLHYSPIAKDWEGLGMTPTSYSWELLVFAYLAQCRCDPVHTVEYFTRLCNIVYAFQARGEMCPQDLQTFVIEERSRGRFTIDEFAAATTCLGFGQNNRLRVDFEPDTDDAFVVGAYRDAVKEAWKHPTDAAGRRRDVVDALRVVGQARGSRALVEMARSEEKEGMGPEKAYSTLEVPADVDEEMLLTVYAMRVEERPHQAEAMREAVGVIAEVRDSARLKRFWETGVDPGPIGPLVPPDMPRGLNQLGNTCYLNSLLQYFYTIKDLRDAVSAAGNSGMKSLEEDKLTEDDLKRHRVGGRLVTKREISRSKDFVRHLAELFWQMENSELASVTPTLDLAKLALVTSKDEEEDTGASVKTESSNDTDATLVEDAPARYAEPEQAGSPGSILGKRARRAGGEERMETDEDGKEDYVMVKSPRAASTPVTPPEAGPSSVVAVDRDGDVEMEMGDQQGEEKKQPPPLPPRKSTAKVTDSGGMMFGRQHDVSECMDNCMFQIETALLKFDELGGSEDDKTSVVKRLFYGKMRQRLTASEDDRRPKASVHEKEDLFSHLPVNVSEEGYDIYDGLSGYFDDIVEFDGKKARMEVSLVDLPPLLQIQLQRVQFNRETLQPYKSQAYVKFGEAVYMDRFMESADPQKKARSKAIQSELNACRDQIQRLTQGRHAPYGQRLSDTHEFLTDHRAYLPEGGDDLLAHLKRDEEQLQVKLDRLRAHAVELKKDLEAVWENDREAAYELTSVFIHRGTSPSWGHYFFYSRHLPDRPDEWFKYNDSSVSAVSKEEVLRDTTGDTANPYLLVFMRKDAEVVHTVNRFDPASLIEEAS</sequence>
<evidence type="ECO:0000256" key="4">
    <source>
        <dbReference type="ARBA" id="ARBA00022786"/>
    </source>
</evidence>
<dbReference type="GO" id="GO:0004843">
    <property type="term" value="F:cysteine-type deubiquitinase activity"/>
    <property type="evidence" value="ECO:0007669"/>
    <property type="project" value="UniProtKB-EC"/>
</dbReference>
<evidence type="ECO:0000256" key="1">
    <source>
        <dbReference type="ARBA" id="ARBA00000707"/>
    </source>
</evidence>
<feature type="coiled-coil region" evidence="7">
    <location>
        <begin position="1252"/>
        <end position="1279"/>
    </location>
</feature>
<evidence type="ECO:0000256" key="2">
    <source>
        <dbReference type="ARBA" id="ARBA00012759"/>
    </source>
</evidence>
<dbReference type="InterPro" id="IPR018200">
    <property type="entry name" value="USP_CS"/>
</dbReference>
<keyword evidence="4" id="KW-0833">Ubl conjugation pathway</keyword>
<feature type="region of interest" description="Disordered" evidence="8">
    <location>
        <begin position="1"/>
        <end position="135"/>
    </location>
</feature>
<dbReference type="InterPro" id="IPR044635">
    <property type="entry name" value="UBP14-like"/>
</dbReference>
<dbReference type="CDD" id="cd02666">
    <property type="entry name" value="Peptidase_C19J"/>
    <property type="match status" value="1"/>
</dbReference>
<dbReference type="EMBL" id="ML213503">
    <property type="protein sequence ID" value="TFK56339.1"/>
    <property type="molecule type" value="Genomic_DNA"/>
</dbReference>
<organism evidence="10 11">
    <name type="scientific">Heliocybe sulcata</name>
    <dbReference type="NCBI Taxonomy" id="5364"/>
    <lineage>
        <taxon>Eukaryota</taxon>
        <taxon>Fungi</taxon>
        <taxon>Dikarya</taxon>
        <taxon>Basidiomycota</taxon>
        <taxon>Agaricomycotina</taxon>
        <taxon>Agaricomycetes</taxon>
        <taxon>Gloeophyllales</taxon>
        <taxon>Gloeophyllaceae</taxon>
        <taxon>Heliocybe</taxon>
    </lineage>
</organism>
<feature type="compositionally biased region" description="Polar residues" evidence="8">
    <location>
        <begin position="915"/>
        <end position="925"/>
    </location>
</feature>
<dbReference type="GO" id="GO:0061136">
    <property type="term" value="P:regulation of proteasomal protein catabolic process"/>
    <property type="evidence" value="ECO:0007669"/>
    <property type="project" value="TreeGrafter"/>
</dbReference>
<dbReference type="PANTHER" id="PTHR43982">
    <property type="entry name" value="UBIQUITIN CARBOXYL-TERMINAL HYDROLASE"/>
    <property type="match status" value="1"/>
</dbReference>
<dbReference type="InterPro" id="IPR028889">
    <property type="entry name" value="USP"/>
</dbReference>
<dbReference type="PROSITE" id="PS00972">
    <property type="entry name" value="USP_1"/>
    <property type="match status" value="1"/>
</dbReference>
<keyword evidence="5" id="KW-0378">Hydrolase</keyword>
<evidence type="ECO:0000256" key="6">
    <source>
        <dbReference type="ARBA" id="ARBA00022807"/>
    </source>
</evidence>
<dbReference type="STRING" id="5364.A0A5C3NEK1"/>
<keyword evidence="3" id="KW-0645">Protease</keyword>
<keyword evidence="7" id="KW-0175">Coiled coil</keyword>
<dbReference type="SUPFAM" id="SSF54001">
    <property type="entry name" value="Cysteine proteinases"/>
    <property type="match status" value="1"/>
</dbReference>
<dbReference type="GO" id="GO:0070628">
    <property type="term" value="F:proteasome binding"/>
    <property type="evidence" value="ECO:0007669"/>
    <property type="project" value="TreeGrafter"/>
</dbReference>
<feature type="compositionally biased region" description="Polar residues" evidence="8">
    <location>
        <begin position="30"/>
        <end position="40"/>
    </location>
</feature>
<dbReference type="GO" id="GO:0043161">
    <property type="term" value="P:proteasome-mediated ubiquitin-dependent protein catabolic process"/>
    <property type="evidence" value="ECO:0007669"/>
    <property type="project" value="InterPro"/>
</dbReference>
<feature type="compositionally biased region" description="Polar residues" evidence="8">
    <location>
        <begin position="66"/>
        <end position="78"/>
    </location>
</feature>
<feature type="region of interest" description="Disordered" evidence="8">
    <location>
        <begin position="904"/>
        <end position="972"/>
    </location>
</feature>
<comment type="catalytic activity">
    <reaction evidence="1">
        <text>Thiol-dependent hydrolysis of ester, thioester, amide, peptide and isopeptide bonds formed by the C-terminal Gly of ubiquitin (a 76-residue protein attached to proteins as an intracellular targeting signal).</text>
        <dbReference type="EC" id="3.4.19.12"/>
    </reaction>
</comment>
<evidence type="ECO:0000256" key="8">
    <source>
        <dbReference type="SAM" id="MobiDB-lite"/>
    </source>
</evidence>
<feature type="region of interest" description="Disordered" evidence="8">
    <location>
        <begin position="1007"/>
        <end position="1036"/>
    </location>
</feature>
<dbReference type="EC" id="3.4.19.12" evidence="2"/>
<dbReference type="InterPro" id="IPR025305">
    <property type="entry name" value="UCH_repeat_domain"/>
</dbReference>
<dbReference type="Pfam" id="PF00443">
    <property type="entry name" value="UCH"/>
    <property type="match status" value="1"/>
</dbReference>
<protein>
    <recommendedName>
        <fullName evidence="2">ubiquitinyl hydrolase 1</fullName>
        <ecNumber evidence="2">3.4.19.12</ecNumber>
    </recommendedName>
</protein>
<evidence type="ECO:0000259" key="9">
    <source>
        <dbReference type="PROSITE" id="PS50235"/>
    </source>
</evidence>
<dbReference type="PROSITE" id="PS00973">
    <property type="entry name" value="USP_2"/>
    <property type="match status" value="1"/>
</dbReference>
<dbReference type="InterPro" id="IPR001394">
    <property type="entry name" value="Peptidase_C19_UCH"/>
</dbReference>
<feature type="domain" description="USP" evidence="9">
    <location>
        <begin position="802"/>
        <end position="1359"/>
    </location>
</feature>
<dbReference type="Gene3D" id="3.90.70.10">
    <property type="entry name" value="Cysteine proteinases"/>
    <property type="match status" value="2"/>
</dbReference>
<dbReference type="OrthoDB" id="2420415at2759"/>
<evidence type="ECO:0000256" key="3">
    <source>
        <dbReference type="ARBA" id="ARBA00022670"/>
    </source>
</evidence>
<evidence type="ECO:0000256" key="5">
    <source>
        <dbReference type="ARBA" id="ARBA00022801"/>
    </source>
</evidence>
<feature type="compositionally biased region" description="Low complexity" evidence="8">
    <location>
        <begin position="110"/>
        <end position="129"/>
    </location>
</feature>
<feature type="compositionally biased region" description="Low complexity" evidence="8">
    <location>
        <begin position="52"/>
        <end position="64"/>
    </location>
</feature>
<dbReference type="GO" id="GO:0016579">
    <property type="term" value="P:protein deubiquitination"/>
    <property type="evidence" value="ECO:0007669"/>
    <property type="project" value="InterPro"/>
</dbReference>